<dbReference type="EMBL" id="VUOB01000014">
    <property type="protein sequence ID" value="KAA2263822.1"/>
    <property type="molecule type" value="Genomic_DNA"/>
</dbReference>
<comment type="catalytic activity">
    <reaction evidence="10">
        <text>Releases a C-terminal residue, which may be hydrophobic or positively charged.</text>
        <dbReference type="EC" id="3.4.17.18"/>
    </reaction>
</comment>
<accession>A0A5B2XM09</accession>
<comment type="function">
    <text evidence="11">Carboxypeptidase that possesses the specificities of both mammalian Cpase A and B. Thus shows broad substrate specificity, being able to cleave Cbz-Gly-Leu, Cbz-Gly-Val, Cbz-Gly-Phe, Cbz-Gly-Lys and Bz-Gly-Arg in vitro.</text>
</comment>
<comment type="similarity">
    <text evidence="2 14">Belongs to the peptidase M14 family.</text>
</comment>
<dbReference type="InterPro" id="IPR000834">
    <property type="entry name" value="Peptidase_M14"/>
</dbReference>
<dbReference type="PANTHER" id="PTHR11705">
    <property type="entry name" value="PROTEASE FAMILY M14 CARBOXYPEPTIDASE A,B"/>
    <property type="match status" value="1"/>
</dbReference>
<dbReference type="FunFam" id="3.40.630.10:FF:000084">
    <property type="entry name" value="Carboxypeptidase B2"/>
    <property type="match status" value="1"/>
</dbReference>
<evidence type="ECO:0000256" key="8">
    <source>
        <dbReference type="ARBA" id="ARBA00022833"/>
    </source>
</evidence>
<dbReference type="AlphaFoldDB" id="A0A5B2XM09"/>
<gene>
    <name evidence="17" type="ORF">F0L68_09125</name>
</gene>
<evidence type="ECO:0000256" key="1">
    <source>
        <dbReference type="ARBA" id="ARBA00001947"/>
    </source>
</evidence>
<evidence type="ECO:0000313" key="18">
    <source>
        <dbReference type="Proteomes" id="UP000323454"/>
    </source>
</evidence>
<dbReference type="PANTHER" id="PTHR11705:SF143">
    <property type="entry name" value="SLL0236 PROTEIN"/>
    <property type="match status" value="1"/>
</dbReference>
<dbReference type="SMART" id="SM00631">
    <property type="entry name" value="Zn_pept"/>
    <property type="match status" value="1"/>
</dbReference>
<evidence type="ECO:0000256" key="9">
    <source>
        <dbReference type="ARBA" id="ARBA00023049"/>
    </source>
</evidence>
<dbReference type="Pfam" id="PF00246">
    <property type="entry name" value="Peptidase_M14"/>
    <property type="match status" value="1"/>
</dbReference>
<keyword evidence="6 15" id="KW-0732">Signal</keyword>
<keyword evidence="3 17" id="KW-0121">Carboxypeptidase</keyword>
<name>A0A5B2XM09_9PSEU</name>
<evidence type="ECO:0000256" key="5">
    <source>
        <dbReference type="ARBA" id="ARBA00022723"/>
    </source>
</evidence>
<evidence type="ECO:0000256" key="4">
    <source>
        <dbReference type="ARBA" id="ARBA00022670"/>
    </source>
</evidence>
<feature type="active site" description="Proton donor/acceptor" evidence="14">
    <location>
        <position position="423"/>
    </location>
</feature>
<keyword evidence="18" id="KW-1185">Reference proteome</keyword>
<comment type="caution">
    <text evidence="17">The sequence shown here is derived from an EMBL/GenBank/DDBJ whole genome shotgun (WGS) entry which is preliminary data.</text>
</comment>
<organism evidence="17 18">
    <name type="scientific">Solihabitans fulvus</name>
    <dbReference type="NCBI Taxonomy" id="1892852"/>
    <lineage>
        <taxon>Bacteria</taxon>
        <taxon>Bacillati</taxon>
        <taxon>Actinomycetota</taxon>
        <taxon>Actinomycetes</taxon>
        <taxon>Pseudonocardiales</taxon>
        <taxon>Pseudonocardiaceae</taxon>
        <taxon>Solihabitans</taxon>
    </lineage>
</organism>
<dbReference type="GO" id="GO:0004181">
    <property type="term" value="F:metallocarboxypeptidase activity"/>
    <property type="evidence" value="ECO:0007669"/>
    <property type="project" value="InterPro"/>
</dbReference>
<feature type="chain" id="PRO_5039322724" description="Zinc carboxypeptidase" evidence="15">
    <location>
        <begin position="31"/>
        <end position="468"/>
    </location>
</feature>
<reference evidence="17 18" key="1">
    <citation type="submission" date="2019-09" db="EMBL/GenBank/DDBJ databases">
        <title>Goodfellowia gen. nov., a new genus of the Pseudonocardineae related to Actinoalloteichus, containing Goodfellowia coeruleoviolacea gen. nov., comb. nov. gen. nov., comb. nov.</title>
        <authorList>
            <person name="Labeda D."/>
        </authorList>
    </citation>
    <scope>NUCLEOTIDE SEQUENCE [LARGE SCALE GENOMIC DNA]</scope>
    <source>
        <strain evidence="17 18">AN110305</strain>
    </source>
</reference>
<evidence type="ECO:0000256" key="12">
    <source>
        <dbReference type="ARBA" id="ARBA00066554"/>
    </source>
</evidence>
<keyword evidence="8" id="KW-0862">Zinc</keyword>
<dbReference type="GO" id="GO:0005615">
    <property type="term" value="C:extracellular space"/>
    <property type="evidence" value="ECO:0007669"/>
    <property type="project" value="TreeGrafter"/>
</dbReference>
<dbReference type="PRINTS" id="PR00765">
    <property type="entry name" value="CRBOXYPTASEA"/>
</dbReference>
<dbReference type="Gene3D" id="3.40.630.10">
    <property type="entry name" value="Zn peptidases"/>
    <property type="match status" value="1"/>
</dbReference>
<evidence type="ECO:0000259" key="16">
    <source>
        <dbReference type="PROSITE" id="PS52035"/>
    </source>
</evidence>
<evidence type="ECO:0000256" key="7">
    <source>
        <dbReference type="ARBA" id="ARBA00022801"/>
    </source>
</evidence>
<evidence type="ECO:0000256" key="10">
    <source>
        <dbReference type="ARBA" id="ARBA00050859"/>
    </source>
</evidence>
<protein>
    <recommendedName>
        <fullName evidence="13">Zinc carboxypeptidase</fullName>
        <ecNumber evidence="12">3.4.17.18</ecNumber>
    </recommendedName>
</protein>
<keyword evidence="9" id="KW-0482">Metalloprotease</keyword>
<evidence type="ECO:0000256" key="2">
    <source>
        <dbReference type="ARBA" id="ARBA00005988"/>
    </source>
</evidence>
<feature type="domain" description="Peptidase M14" evidence="16">
    <location>
        <begin position="131"/>
        <end position="460"/>
    </location>
</feature>
<keyword evidence="4" id="KW-0645">Protease</keyword>
<dbReference type="GO" id="GO:0008270">
    <property type="term" value="F:zinc ion binding"/>
    <property type="evidence" value="ECO:0007669"/>
    <property type="project" value="InterPro"/>
</dbReference>
<dbReference type="GO" id="GO:0006508">
    <property type="term" value="P:proteolysis"/>
    <property type="evidence" value="ECO:0007669"/>
    <property type="project" value="UniProtKB-KW"/>
</dbReference>
<sequence>MPTKRRRGAFTTVLAAVAASALLLLQQTGAQSTPTAQPAARSASANYVYRVPNASGAAQQLFAAGFDVLEQRQGADLFVLGPSAAGDRLRQKGFSPTVEKVLPAPAWTPPAPRSDNTKRRPADVTETYYGGYHTVNAQYAHLDQVASQHPDLATNVTYGQSWLQSQGQAGYDLRAICITKKQSGDCAQSPNSAKPRFFLMSQIHAREITTGDVSWRWIDYLVNGYGSDSAVTNLLDTTEMWVVPVANPDGVDIVQQGGDSPNLQRKNADYTHGSNCDFSGQTGVDLNRNAGTHWDTTGISHDACSEVYDGPKADSEVENSSLEALFRHLYPATRGTGNSAPAPVTTKGVMITMHSDASMVLFPWNYNYAVHTGNDTALRAMARDMGGITGYQYGQAGEILYNASGGTDDWTYDKLGVASFTIEVGDNTGQGCDGFLPSYSCQDSLFWPKMQPALLYAAQHAASPYTTR</sequence>
<keyword evidence="5" id="KW-0479">Metal-binding</keyword>
<dbReference type="Proteomes" id="UP000323454">
    <property type="component" value="Unassembled WGS sequence"/>
</dbReference>
<feature type="signal peptide" evidence="15">
    <location>
        <begin position="1"/>
        <end position="30"/>
    </location>
</feature>
<evidence type="ECO:0000256" key="14">
    <source>
        <dbReference type="PROSITE-ProRule" id="PRU01379"/>
    </source>
</evidence>
<dbReference type="EC" id="3.4.17.18" evidence="12"/>
<keyword evidence="7" id="KW-0378">Hydrolase</keyword>
<evidence type="ECO:0000256" key="6">
    <source>
        <dbReference type="ARBA" id="ARBA00022729"/>
    </source>
</evidence>
<dbReference type="PROSITE" id="PS52035">
    <property type="entry name" value="PEPTIDASE_M14"/>
    <property type="match status" value="1"/>
</dbReference>
<dbReference type="RefSeq" id="WP_149849053.1">
    <property type="nucleotide sequence ID" value="NZ_VUOB01000014.1"/>
</dbReference>
<dbReference type="OrthoDB" id="5240362at2"/>
<evidence type="ECO:0000313" key="17">
    <source>
        <dbReference type="EMBL" id="KAA2263822.1"/>
    </source>
</evidence>
<evidence type="ECO:0000256" key="11">
    <source>
        <dbReference type="ARBA" id="ARBA00055464"/>
    </source>
</evidence>
<dbReference type="SUPFAM" id="SSF53187">
    <property type="entry name" value="Zn-dependent exopeptidases"/>
    <property type="match status" value="1"/>
</dbReference>
<evidence type="ECO:0000256" key="3">
    <source>
        <dbReference type="ARBA" id="ARBA00022645"/>
    </source>
</evidence>
<reference evidence="17 18" key="2">
    <citation type="submission" date="2019-09" db="EMBL/GenBank/DDBJ databases">
        <authorList>
            <person name="Jin C."/>
        </authorList>
    </citation>
    <scope>NUCLEOTIDE SEQUENCE [LARGE SCALE GENOMIC DNA]</scope>
    <source>
        <strain evidence="17 18">AN110305</strain>
    </source>
</reference>
<comment type="cofactor">
    <cofactor evidence="1">
        <name>Zn(2+)</name>
        <dbReference type="ChEBI" id="CHEBI:29105"/>
    </cofactor>
</comment>
<evidence type="ECO:0000256" key="13">
    <source>
        <dbReference type="ARBA" id="ARBA00074273"/>
    </source>
</evidence>
<evidence type="ECO:0000256" key="15">
    <source>
        <dbReference type="SAM" id="SignalP"/>
    </source>
</evidence>
<proteinExistence type="inferred from homology"/>